<organism evidence="1 2">
    <name type="scientific">Strongylus vulgaris</name>
    <name type="common">Blood worm</name>
    <dbReference type="NCBI Taxonomy" id="40348"/>
    <lineage>
        <taxon>Eukaryota</taxon>
        <taxon>Metazoa</taxon>
        <taxon>Ecdysozoa</taxon>
        <taxon>Nematoda</taxon>
        <taxon>Chromadorea</taxon>
        <taxon>Rhabditida</taxon>
        <taxon>Rhabditina</taxon>
        <taxon>Rhabditomorpha</taxon>
        <taxon>Strongyloidea</taxon>
        <taxon>Strongylidae</taxon>
        <taxon>Strongylus</taxon>
    </lineage>
</organism>
<protein>
    <recommendedName>
        <fullName evidence="3">SXP/RAL-2 family protein Ani s 5-like cation-binding domain-containing protein</fullName>
    </recommendedName>
</protein>
<dbReference type="EMBL" id="UYYB01116394">
    <property type="protein sequence ID" value="VDM82188.1"/>
    <property type="molecule type" value="Genomic_DNA"/>
</dbReference>
<evidence type="ECO:0000313" key="1">
    <source>
        <dbReference type="EMBL" id="VDM82188.1"/>
    </source>
</evidence>
<proteinExistence type="predicted"/>
<dbReference type="AlphaFoldDB" id="A0A3P7LSV7"/>
<gene>
    <name evidence="1" type="ORF">SVUK_LOCUS17186</name>
</gene>
<sequence length="68" mass="7973">MELERAKLKHQAKFEKKMARATDPVVKEYLQKVEEINNDMSISDGEAQKKIKELKSKLTPMQRKQLKS</sequence>
<dbReference type="Proteomes" id="UP000270094">
    <property type="component" value="Unassembled WGS sequence"/>
</dbReference>
<name>A0A3P7LSV7_STRVU</name>
<reference evidence="1 2" key="1">
    <citation type="submission" date="2018-11" db="EMBL/GenBank/DDBJ databases">
        <authorList>
            <consortium name="Pathogen Informatics"/>
        </authorList>
    </citation>
    <scope>NUCLEOTIDE SEQUENCE [LARGE SCALE GENOMIC DNA]</scope>
</reference>
<evidence type="ECO:0008006" key="3">
    <source>
        <dbReference type="Google" id="ProtNLM"/>
    </source>
</evidence>
<dbReference type="OrthoDB" id="5840102at2759"/>
<evidence type="ECO:0000313" key="2">
    <source>
        <dbReference type="Proteomes" id="UP000270094"/>
    </source>
</evidence>
<accession>A0A3P7LSV7</accession>
<keyword evidence="2" id="KW-1185">Reference proteome</keyword>